<dbReference type="PANTHER" id="PTHR31212">
    <property type="entry name" value="ALPHA-KETOGLUTARATE-DEPENDENT DIOXYGENASE ALKB HOMOLOG 3"/>
    <property type="match status" value="1"/>
</dbReference>
<dbReference type="InterPro" id="IPR010666">
    <property type="entry name" value="Znf_GRF"/>
</dbReference>
<keyword evidence="2 4" id="KW-0863">Zinc-finger</keyword>
<dbReference type="Gene3D" id="1.10.8.10">
    <property type="entry name" value="DNA helicase RuvA subunit, C-terminal domain"/>
    <property type="match status" value="1"/>
</dbReference>
<dbReference type="GO" id="GO:0006307">
    <property type="term" value="P:DNA alkylation repair"/>
    <property type="evidence" value="ECO:0007669"/>
    <property type="project" value="InterPro"/>
</dbReference>
<dbReference type="SUPFAM" id="SSF51197">
    <property type="entry name" value="Clavaminate synthase-like"/>
    <property type="match status" value="1"/>
</dbReference>
<proteinExistence type="predicted"/>
<dbReference type="GO" id="GO:0008270">
    <property type="term" value="F:zinc ion binding"/>
    <property type="evidence" value="ECO:0007669"/>
    <property type="project" value="UniProtKB-KW"/>
</dbReference>
<evidence type="ECO:0000313" key="9">
    <source>
        <dbReference type="EMBL" id="GAP82468.2"/>
    </source>
</evidence>
<dbReference type="InterPro" id="IPR032854">
    <property type="entry name" value="ALKBH3"/>
</dbReference>
<dbReference type="Pfam" id="PF13532">
    <property type="entry name" value="2OG-FeII_Oxy_2"/>
    <property type="match status" value="1"/>
</dbReference>
<evidence type="ECO:0000259" key="8">
    <source>
        <dbReference type="PROSITE" id="PS51999"/>
    </source>
</evidence>
<evidence type="ECO:0000259" key="7">
    <source>
        <dbReference type="PROSITE" id="PS51471"/>
    </source>
</evidence>
<keyword evidence="1" id="KW-0479">Metal-binding</keyword>
<dbReference type="InterPro" id="IPR005123">
    <property type="entry name" value="Oxoglu/Fe-dep_dioxygenase_dom"/>
</dbReference>
<dbReference type="CDD" id="cd14279">
    <property type="entry name" value="CUE"/>
    <property type="match status" value="1"/>
</dbReference>
<evidence type="ECO:0000256" key="5">
    <source>
        <dbReference type="SAM" id="MobiDB-lite"/>
    </source>
</evidence>
<evidence type="ECO:0000256" key="1">
    <source>
        <dbReference type="ARBA" id="ARBA00022723"/>
    </source>
</evidence>
<evidence type="ECO:0000256" key="4">
    <source>
        <dbReference type="PROSITE-ProRule" id="PRU01343"/>
    </source>
</evidence>
<dbReference type="PROSITE" id="PS51471">
    <property type="entry name" value="FE2OG_OXY"/>
    <property type="match status" value="1"/>
</dbReference>
<feature type="domain" description="CUE" evidence="6">
    <location>
        <begin position="27"/>
        <end position="70"/>
    </location>
</feature>
<keyword evidence="10" id="KW-1185">Reference proteome</keyword>
<dbReference type="PANTHER" id="PTHR31212:SF4">
    <property type="entry name" value="ALPHA-KETOGLUTARATE-DEPENDENT DIOXYGENASE ALKB HOMOLOG 3"/>
    <property type="match status" value="1"/>
</dbReference>
<evidence type="ECO:0000256" key="2">
    <source>
        <dbReference type="ARBA" id="ARBA00022771"/>
    </source>
</evidence>
<dbReference type="SUPFAM" id="SSF46934">
    <property type="entry name" value="UBA-like"/>
    <property type="match status" value="1"/>
</dbReference>
<keyword evidence="3" id="KW-0862">Zinc</keyword>
<dbReference type="OMA" id="IDPHPLA"/>
<dbReference type="InterPro" id="IPR009060">
    <property type="entry name" value="UBA-like_sf"/>
</dbReference>
<organism evidence="9">
    <name type="scientific">Rosellinia necatrix</name>
    <name type="common">White root-rot fungus</name>
    <dbReference type="NCBI Taxonomy" id="77044"/>
    <lineage>
        <taxon>Eukaryota</taxon>
        <taxon>Fungi</taxon>
        <taxon>Dikarya</taxon>
        <taxon>Ascomycota</taxon>
        <taxon>Pezizomycotina</taxon>
        <taxon>Sordariomycetes</taxon>
        <taxon>Xylariomycetidae</taxon>
        <taxon>Xylariales</taxon>
        <taxon>Xylariaceae</taxon>
        <taxon>Rosellinia</taxon>
    </lineage>
</organism>
<dbReference type="Pfam" id="PF06839">
    <property type="entry name" value="Zn_ribbon_GRF"/>
    <property type="match status" value="1"/>
</dbReference>
<dbReference type="PROSITE" id="PS51999">
    <property type="entry name" value="ZF_GRF"/>
    <property type="match status" value="1"/>
</dbReference>
<evidence type="ECO:0000256" key="3">
    <source>
        <dbReference type="ARBA" id="ARBA00022833"/>
    </source>
</evidence>
<dbReference type="Gene3D" id="2.60.120.590">
    <property type="entry name" value="Alpha-ketoglutarate-dependent dioxygenase AlkB-like"/>
    <property type="match status" value="1"/>
</dbReference>
<dbReference type="InterPro" id="IPR003892">
    <property type="entry name" value="CUE"/>
</dbReference>
<dbReference type="Proteomes" id="UP000054516">
    <property type="component" value="Unassembled WGS sequence"/>
</dbReference>
<name>A0A1S7UH70_ROSNE</name>
<feature type="domain" description="Fe2OG dioxygenase" evidence="7">
    <location>
        <begin position="246"/>
        <end position="362"/>
    </location>
</feature>
<dbReference type="InterPro" id="IPR027450">
    <property type="entry name" value="AlkB-like"/>
</dbReference>
<dbReference type="InterPro" id="IPR037151">
    <property type="entry name" value="AlkB-like_sf"/>
</dbReference>
<feature type="region of interest" description="Disordered" evidence="5">
    <location>
        <begin position="1"/>
        <end position="27"/>
    </location>
</feature>
<dbReference type="GO" id="GO:0043130">
    <property type="term" value="F:ubiquitin binding"/>
    <property type="evidence" value="ECO:0007669"/>
    <property type="project" value="InterPro"/>
</dbReference>
<dbReference type="FunFam" id="2.60.120.590:FF:000010">
    <property type="entry name" value="GRF zinc finger domain protein"/>
    <property type="match status" value="1"/>
</dbReference>
<dbReference type="STRING" id="77044.A0A1S7UH70"/>
<dbReference type="PROSITE" id="PS51140">
    <property type="entry name" value="CUE"/>
    <property type="match status" value="1"/>
</dbReference>
<dbReference type="AlphaFoldDB" id="A0A1S7UH70"/>
<sequence length="456" mass="51509">MDAFLRGAKRKSSSHTQESSRDGDDDSTEVKLAMLASLFPNISQEALLEALLANDGSVDQAASSLLDGRPKPKKPRPAATVGSQTSLRSFASKSLVTEGTGAVKKAKLLSKKGATLYLYDPKDIEEQTPCSIIHNFLPPDEANDLLREMLEESKTFEKVTFKLFDNVVQSPHTSSFYVATDAEVSTQKHEYYYYGGRLADVRRITPQLLRVRPRVQEAVNKEIQARINTHYPESRKLRYQCPDEWTPNAAFVNCYNGPQESVGYHSDHLTYLGPRAVIGSLSLGVAREFRVRRIVPRDIDNNLADDSDAQGQISIHLPHNSLLVMHAEMQEQWKHCIAPAQAIDPHPVAGNRRINVTYRDYKPNFHPNFTPRCKCNLPAILRTVQRKKDNWGKYFWMCHRGNVPGKENCSFFQWADFDDDGIPSWDKSRYRRTLTIIDQGPGETFIARQSPATTGQ</sequence>
<dbReference type="GO" id="GO:0051213">
    <property type="term" value="F:dioxygenase activity"/>
    <property type="evidence" value="ECO:0007669"/>
    <property type="project" value="InterPro"/>
</dbReference>
<evidence type="ECO:0000259" key="6">
    <source>
        <dbReference type="PROSITE" id="PS51140"/>
    </source>
</evidence>
<dbReference type="EMBL" id="DF977446">
    <property type="protein sequence ID" value="GAP82468.2"/>
    <property type="molecule type" value="Genomic_DNA"/>
</dbReference>
<feature type="region of interest" description="Disordered" evidence="5">
    <location>
        <begin position="63"/>
        <end position="85"/>
    </location>
</feature>
<accession>A0A1S7UH70</accession>
<dbReference type="Pfam" id="PF02845">
    <property type="entry name" value="CUE"/>
    <property type="match status" value="1"/>
</dbReference>
<evidence type="ECO:0000313" key="10">
    <source>
        <dbReference type="Proteomes" id="UP000054516"/>
    </source>
</evidence>
<dbReference type="OrthoDB" id="545910at2759"/>
<reference evidence="9" key="1">
    <citation type="submission" date="2016-03" db="EMBL/GenBank/DDBJ databases">
        <title>Draft genome sequence of Rosellinia necatrix.</title>
        <authorList>
            <person name="Kanematsu S."/>
        </authorList>
    </citation>
    <scope>NUCLEOTIDE SEQUENCE [LARGE SCALE GENOMIC DNA]</scope>
    <source>
        <strain evidence="9">W97</strain>
    </source>
</reference>
<gene>
    <name evidence="9" type="ORF">SAMD00023353_0100190</name>
</gene>
<feature type="domain" description="GRF-type" evidence="8">
    <location>
        <begin position="373"/>
        <end position="418"/>
    </location>
</feature>
<protein>
    <submittedName>
        <fullName evidence="9">Putative grf zinc finger domain-containing protein</fullName>
    </submittedName>
</protein>